<dbReference type="EMBL" id="UGOW01000003">
    <property type="protein sequence ID" value="STY83058.1"/>
    <property type="molecule type" value="Genomic_DNA"/>
</dbReference>
<dbReference type="EMBL" id="LNYR01000003">
    <property type="protein sequence ID" value="KTD53891.1"/>
    <property type="molecule type" value="Genomic_DNA"/>
</dbReference>
<organism evidence="6 8">
    <name type="scientific">Legionella quateirensis</name>
    <dbReference type="NCBI Taxonomy" id="45072"/>
    <lineage>
        <taxon>Bacteria</taxon>
        <taxon>Pseudomonadati</taxon>
        <taxon>Pseudomonadota</taxon>
        <taxon>Gammaproteobacteria</taxon>
        <taxon>Legionellales</taxon>
        <taxon>Legionellaceae</taxon>
        <taxon>Legionella</taxon>
    </lineage>
</organism>
<dbReference type="PROSITE" id="PS50937">
    <property type="entry name" value="HTH_MERR_2"/>
    <property type="match status" value="1"/>
</dbReference>
<proteinExistence type="predicted"/>
<dbReference type="PROSITE" id="PS00552">
    <property type="entry name" value="HTH_MERR_1"/>
    <property type="match status" value="1"/>
</dbReference>
<dbReference type="GO" id="GO:0003700">
    <property type="term" value="F:DNA-binding transcription factor activity"/>
    <property type="evidence" value="ECO:0007669"/>
    <property type="project" value="InterPro"/>
</dbReference>
<feature type="domain" description="HTH merR-type" evidence="4">
    <location>
        <begin position="3"/>
        <end position="72"/>
    </location>
</feature>
<dbReference type="PRINTS" id="PR00040">
    <property type="entry name" value="HTHMERR"/>
</dbReference>
<dbReference type="InterPro" id="IPR000551">
    <property type="entry name" value="MerR-type_HTH_dom"/>
</dbReference>
<evidence type="ECO:0000313" key="6">
    <source>
        <dbReference type="EMBL" id="STY83058.1"/>
    </source>
</evidence>
<evidence type="ECO:0000256" key="1">
    <source>
        <dbReference type="ARBA" id="ARBA00023015"/>
    </source>
</evidence>
<name>A0A378P8V6_9GAMM</name>
<reference evidence="5 7" key="1">
    <citation type="submission" date="2015-11" db="EMBL/GenBank/DDBJ databases">
        <title>Genomic analysis of 38 Legionella species identifies large and diverse effector repertoires.</title>
        <authorList>
            <person name="Burstein D."/>
            <person name="Amaro F."/>
            <person name="Zusman T."/>
            <person name="Lifshitz Z."/>
            <person name="Cohen O."/>
            <person name="Gilbert J.A."/>
            <person name="Pupko T."/>
            <person name="Shuman H.A."/>
            <person name="Segal G."/>
        </authorList>
    </citation>
    <scope>NUCLEOTIDE SEQUENCE [LARGE SCALE GENOMIC DNA]</scope>
    <source>
        <strain evidence="5 7">ATCC 49507</strain>
    </source>
</reference>
<dbReference type="GO" id="GO:0003677">
    <property type="term" value="F:DNA binding"/>
    <property type="evidence" value="ECO:0007669"/>
    <property type="project" value="UniProtKB-KW"/>
</dbReference>
<protein>
    <submittedName>
        <fullName evidence="5">MerR family transcriptional regulator</fullName>
    </submittedName>
    <submittedName>
        <fullName evidence="6">Putative regulator, MerR family transcription regulator</fullName>
    </submittedName>
</protein>
<sequence length="144" mass="16787">MVLLTIGQVAKKTQVSLDTIRLYERYGLIKEPRRAANGYRQYPEDVIDCLKFISRAKHMGFTLKEIKELLVIHQTSQHRCGDVKQRTQDKLKQVAVKIEELRRLEHALQQLLSSCGQHQPNDLCPLFITLEPMEDHHEKSTMDH</sequence>
<keyword evidence="2" id="KW-0238">DNA-binding</keyword>
<dbReference type="STRING" id="45072.Lqua_0330"/>
<dbReference type="InterPro" id="IPR009061">
    <property type="entry name" value="DNA-bd_dom_put_sf"/>
</dbReference>
<evidence type="ECO:0000313" key="5">
    <source>
        <dbReference type="EMBL" id="KTD53891.1"/>
    </source>
</evidence>
<reference evidence="6 8" key="2">
    <citation type="submission" date="2018-06" db="EMBL/GenBank/DDBJ databases">
        <authorList>
            <consortium name="Pathogen Informatics"/>
            <person name="Doyle S."/>
        </authorList>
    </citation>
    <scope>NUCLEOTIDE SEQUENCE [LARGE SCALE GENOMIC DNA]</scope>
    <source>
        <strain evidence="6 8">NCTC12376</strain>
    </source>
</reference>
<keyword evidence="3" id="KW-0804">Transcription</keyword>
<keyword evidence="7" id="KW-1185">Reference proteome</keyword>
<dbReference type="Proteomes" id="UP000254230">
    <property type="component" value="Unassembled WGS sequence"/>
</dbReference>
<dbReference type="SUPFAM" id="SSF46955">
    <property type="entry name" value="Putative DNA-binding domain"/>
    <property type="match status" value="1"/>
</dbReference>
<accession>A0A378P8V6</accession>
<evidence type="ECO:0000313" key="8">
    <source>
        <dbReference type="Proteomes" id="UP000254230"/>
    </source>
</evidence>
<keyword evidence="1" id="KW-0805">Transcription regulation</keyword>
<dbReference type="CDD" id="cd04770">
    <property type="entry name" value="HTH_HMRTR"/>
    <property type="match status" value="1"/>
</dbReference>
<dbReference type="PANTHER" id="PTHR30204:SF94">
    <property type="entry name" value="HEAVY METAL-DEPENDENT TRANSCRIPTIONAL REGULATOR HI_0293-RELATED"/>
    <property type="match status" value="1"/>
</dbReference>
<dbReference type="OrthoDB" id="9808480at2"/>
<gene>
    <name evidence="6" type="primary">merR1</name>
    <name evidence="5" type="ORF">Lqua_0330</name>
    <name evidence="6" type="ORF">NCTC12376_03524</name>
</gene>
<evidence type="ECO:0000313" key="7">
    <source>
        <dbReference type="Proteomes" id="UP000054639"/>
    </source>
</evidence>
<dbReference type="InterPro" id="IPR047057">
    <property type="entry name" value="MerR_fam"/>
</dbReference>
<evidence type="ECO:0000259" key="4">
    <source>
        <dbReference type="PROSITE" id="PS50937"/>
    </source>
</evidence>
<dbReference type="Gene3D" id="1.10.1660.10">
    <property type="match status" value="1"/>
</dbReference>
<dbReference type="SMART" id="SM00422">
    <property type="entry name" value="HTH_MERR"/>
    <property type="match status" value="1"/>
</dbReference>
<dbReference type="Proteomes" id="UP000054639">
    <property type="component" value="Unassembled WGS sequence"/>
</dbReference>
<dbReference type="AlphaFoldDB" id="A0A378P8V6"/>
<evidence type="ECO:0000256" key="2">
    <source>
        <dbReference type="ARBA" id="ARBA00023125"/>
    </source>
</evidence>
<evidence type="ECO:0000256" key="3">
    <source>
        <dbReference type="ARBA" id="ARBA00023163"/>
    </source>
</evidence>
<dbReference type="PANTHER" id="PTHR30204">
    <property type="entry name" value="REDOX-CYCLING DRUG-SENSING TRANSCRIPTIONAL ACTIVATOR SOXR"/>
    <property type="match status" value="1"/>
</dbReference>
<dbReference type="Pfam" id="PF13411">
    <property type="entry name" value="MerR_1"/>
    <property type="match status" value="1"/>
</dbReference>
<dbReference type="RefSeq" id="WP_058472586.1">
    <property type="nucleotide sequence ID" value="NZ_CAAAIL010000009.1"/>
</dbReference>